<dbReference type="Pfam" id="PF01872">
    <property type="entry name" value="RibD_C"/>
    <property type="match status" value="1"/>
</dbReference>
<dbReference type="SUPFAM" id="SSF53597">
    <property type="entry name" value="Dihydrofolate reductase-like"/>
    <property type="match status" value="1"/>
</dbReference>
<feature type="region of interest" description="Disordered" evidence="1">
    <location>
        <begin position="195"/>
        <end position="214"/>
    </location>
</feature>
<name>A0ABS1B8Y7_9MICO</name>
<gene>
    <name evidence="3" type="ORF">I8D64_06865</name>
</gene>
<dbReference type="InterPro" id="IPR050765">
    <property type="entry name" value="Riboflavin_Biosynth_HTPR"/>
</dbReference>
<dbReference type="Proteomes" id="UP000612352">
    <property type="component" value="Unassembled WGS sequence"/>
</dbReference>
<comment type="caution">
    <text evidence="3">The sequence shown here is derived from an EMBL/GenBank/DDBJ whole genome shotgun (WGS) entry which is preliminary data.</text>
</comment>
<feature type="domain" description="Bacterial bifunctional deaminase-reductase C-terminal" evidence="2">
    <location>
        <begin position="3"/>
        <end position="182"/>
    </location>
</feature>
<evidence type="ECO:0000313" key="4">
    <source>
        <dbReference type="Proteomes" id="UP000612352"/>
    </source>
</evidence>
<dbReference type="PANTHER" id="PTHR38011">
    <property type="entry name" value="DIHYDROFOLATE REDUCTASE FAMILY PROTEIN (AFU_ORTHOLOGUE AFUA_8G06820)"/>
    <property type="match status" value="1"/>
</dbReference>
<keyword evidence="4" id="KW-1185">Reference proteome</keyword>
<protein>
    <submittedName>
        <fullName evidence="3">Dihydrofolate reductase family protein</fullName>
    </submittedName>
</protein>
<dbReference type="InterPro" id="IPR024072">
    <property type="entry name" value="DHFR-like_dom_sf"/>
</dbReference>
<proteinExistence type="predicted"/>
<dbReference type="EMBL" id="JAEDAJ010000003">
    <property type="protein sequence ID" value="MBK0331123.1"/>
    <property type="molecule type" value="Genomic_DNA"/>
</dbReference>
<dbReference type="InterPro" id="IPR002734">
    <property type="entry name" value="RibDG_C"/>
</dbReference>
<evidence type="ECO:0000313" key="3">
    <source>
        <dbReference type="EMBL" id="MBK0331123.1"/>
    </source>
</evidence>
<dbReference type="Gene3D" id="3.40.430.10">
    <property type="entry name" value="Dihydrofolate Reductase, subunit A"/>
    <property type="match status" value="1"/>
</dbReference>
<sequence>MGTLTYTATMSLDGYAADADGDFQWSAPGDDVFAVHVERLAEVSTEVMGRRTFELMEYWEADPETGPDGEEWDEAEREFARRWQRIERIVASSTLDESRVDPARARLLRHLDLAGLQRIVDEAPGQVEIFGPTTAADAIRAGMVTDFHLFVVPMIVGGGLRALPDGVRLDLERVHERAFASGAVHLHYRARGAGGAHEMGAPGGQAVAEPPERA</sequence>
<reference evidence="3 4" key="1">
    <citation type="submission" date="2020-12" db="EMBL/GenBank/DDBJ databases">
        <title>Brachybacterium sp. MASK1Z-5, whole genome shotgun sequence.</title>
        <authorList>
            <person name="Tuo L."/>
        </authorList>
    </citation>
    <scope>NUCLEOTIDE SEQUENCE [LARGE SCALE GENOMIC DNA]</scope>
    <source>
        <strain evidence="3 4">MASK1Z-5</strain>
    </source>
</reference>
<dbReference type="PANTHER" id="PTHR38011:SF11">
    <property type="entry name" value="2,5-DIAMINO-6-RIBOSYLAMINO-4(3H)-PYRIMIDINONE 5'-PHOSPHATE REDUCTASE"/>
    <property type="match status" value="1"/>
</dbReference>
<evidence type="ECO:0000256" key="1">
    <source>
        <dbReference type="SAM" id="MobiDB-lite"/>
    </source>
</evidence>
<accession>A0ABS1B8Y7</accession>
<organism evidence="3 4">
    <name type="scientific">Brachybacterium halotolerans</name>
    <dbReference type="NCBI Taxonomy" id="2795215"/>
    <lineage>
        <taxon>Bacteria</taxon>
        <taxon>Bacillati</taxon>
        <taxon>Actinomycetota</taxon>
        <taxon>Actinomycetes</taxon>
        <taxon>Micrococcales</taxon>
        <taxon>Dermabacteraceae</taxon>
        <taxon>Brachybacterium</taxon>
    </lineage>
</organism>
<evidence type="ECO:0000259" key="2">
    <source>
        <dbReference type="Pfam" id="PF01872"/>
    </source>
</evidence>
<dbReference type="RefSeq" id="WP_200501787.1">
    <property type="nucleotide sequence ID" value="NZ_JAEDAJ010000003.1"/>
</dbReference>